<dbReference type="Proteomes" id="UP000271624">
    <property type="component" value="Unassembled WGS sequence"/>
</dbReference>
<sequence>MQILEKHFDFRLAGIIKQFNLRFLPLLRKDGFYEKLAAYGHVGRMDIRLPWEMTDKVGLF</sequence>
<dbReference type="AlphaFoldDB" id="A0A3S1B3Z5"/>
<organism evidence="3 4">
    <name type="scientific">Dulcicalothrix desertica PCC 7102</name>
    <dbReference type="NCBI Taxonomy" id="232991"/>
    <lineage>
        <taxon>Bacteria</taxon>
        <taxon>Bacillati</taxon>
        <taxon>Cyanobacteriota</taxon>
        <taxon>Cyanophyceae</taxon>
        <taxon>Nostocales</taxon>
        <taxon>Calotrichaceae</taxon>
        <taxon>Dulcicalothrix</taxon>
    </lineage>
</organism>
<evidence type="ECO:0000313" key="3">
    <source>
        <dbReference type="EMBL" id="RUT04375.1"/>
    </source>
</evidence>
<keyword evidence="4" id="KW-1185">Reference proteome</keyword>
<protein>
    <recommendedName>
        <fullName evidence="2">S-adenosylmethionine synthetase C-terminal domain-containing protein</fullName>
    </recommendedName>
</protein>
<dbReference type="InterPro" id="IPR022630">
    <property type="entry name" value="S-AdoMet_synt_C"/>
</dbReference>
<dbReference type="EMBL" id="RSCL01000011">
    <property type="protein sequence ID" value="RUT04375.1"/>
    <property type="molecule type" value="Genomic_DNA"/>
</dbReference>
<keyword evidence="1" id="KW-0479">Metal-binding</keyword>
<comment type="caution">
    <text evidence="3">The sequence shown here is derived from an EMBL/GenBank/DDBJ whole genome shotgun (WGS) entry which is preliminary data.</text>
</comment>
<evidence type="ECO:0000256" key="1">
    <source>
        <dbReference type="ARBA" id="ARBA00022723"/>
    </source>
</evidence>
<dbReference type="SUPFAM" id="SSF55973">
    <property type="entry name" value="S-adenosylmethionine synthetase"/>
    <property type="match status" value="1"/>
</dbReference>
<reference evidence="3" key="2">
    <citation type="journal article" date="2019" name="Genome Biol. Evol.">
        <title>Day and night: Metabolic profiles and evolutionary relationships of six axenic non-marine cyanobacteria.</title>
        <authorList>
            <person name="Will S.E."/>
            <person name="Henke P."/>
            <person name="Boedeker C."/>
            <person name="Huang S."/>
            <person name="Brinkmann H."/>
            <person name="Rohde M."/>
            <person name="Jarek M."/>
            <person name="Friedl T."/>
            <person name="Seufert S."/>
            <person name="Schumacher M."/>
            <person name="Overmann J."/>
            <person name="Neumann-Schaal M."/>
            <person name="Petersen J."/>
        </authorList>
    </citation>
    <scope>NUCLEOTIDE SEQUENCE [LARGE SCALE GENOMIC DNA]</scope>
    <source>
        <strain evidence="3">PCC 7102</strain>
    </source>
</reference>
<dbReference type="Pfam" id="PF02773">
    <property type="entry name" value="S-AdoMet_synt_C"/>
    <property type="match status" value="1"/>
</dbReference>
<proteinExistence type="predicted"/>
<dbReference type="Gene3D" id="3.30.300.10">
    <property type="match status" value="1"/>
</dbReference>
<evidence type="ECO:0000259" key="2">
    <source>
        <dbReference type="Pfam" id="PF02773"/>
    </source>
</evidence>
<dbReference type="InterPro" id="IPR022636">
    <property type="entry name" value="S-AdoMet_synthetase_sfam"/>
</dbReference>
<accession>A0A3S1B3Z5</accession>
<dbReference type="GO" id="GO:0046872">
    <property type="term" value="F:metal ion binding"/>
    <property type="evidence" value="ECO:0007669"/>
    <property type="project" value="UniProtKB-KW"/>
</dbReference>
<reference evidence="3" key="1">
    <citation type="submission" date="2018-12" db="EMBL/GenBank/DDBJ databases">
        <authorList>
            <person name="Will S."/>
            <person name="Neumann-Schaal M."/>
            <person name="Henke P."/>
        </authorList>
    </citation>
    <scope>NUCLEOTIDE SEQUENCE</scope>
    <source>
        <strain evidence="3">PCC 7102</strain>
    </source>
</reference>
<feature type="domain" description="S-adenosylmethionine synthetase C-terminal" evidence="2">
    <location>
        <begin position="2"/>
        <end position="52"/>
    </location>
</feature>
<dbReference type="GO" id="GO:0004478">
    <property type="term" value="F:methionine adenosyltransferase activity"/>
    <property type="evidence" value="ECO:0007669"/>
    <property type="project" value="InterPro"/>
</dbReference>
<gene>
    <name evidence="3" type="ORF">DSM106972_046030</name>
</gene>
<evidence type="ECO:0000313" key="4">
    <source>
        <dbReference type="Proteomes" id="UP000271624"/>
    </source>
</evidence>
<dbReference type="GO" id="GO:0006556">
    <property type="term" value="P:S-adenosylmethionine biosynthetic process"/>
    <property type="evidence" value="ECO:0007669"/>
    <property type="project" value="InterPro"/>
</dbReference>
<name>A0A3S1B3Z5_9CYAN</name>